<accession>A0AAN0T8I8</accession>
<proteinExistence type="predicted"/>
<evidence type="ECO:0000313" key="2">
    <source>
        <dbReference type="Proteomes" id="UP000032024"/>
    </source>
</evidence>
<dbReference type="Proteomes" id="UP000032024">
    <property type="component" value="Chromosome"/>
</dbReference>
<dbReference type="AlphaFoldDB" id="A0AAN0T8I8"/>
<keyword evidence="2" id="KW-1185">Reference proteome</keyword>
<gene>
    <name evidence="1" type="ORF">SB48_HM08orf05239</name>
</gene>
<name>A0AAN0T8I8_HEYCO</name>
<evidence type="ECO:0000313" key="1">
    <source>
        <dbReference type="EMBL" id="AJO24068.1"/>
    </source>
</evidence>
<protein>
    <submittedName>
        <fullName evidence="1">Uncharacterized protein</fullName>
    </submittedName>
</protein>
<dbReference type="EMBL" id="CP010525">
    <property type="protein sequence ID" value="AJO24068.1"/>
    <property type="molecule type" value="Genomic_DNA"/>
</dbReference>
<reference evidence="2" key="1">
    <citation type="submission" date="2015-01" db="EMBL/GenBank/DDBJ databases">
        <title>Comparative genome analysis of Bacillus coagulans HM-08, Clostridium butyricum HM-68, Bacillus subtilis HM-66 and Bacillus paralicheniformis BL-09.</title>
        <authorList>
            <person name="Zhang H."/>
        </authorList>
    </citation>
    <scope>NUCLEOTIDE SEQUENCE [LARGE SCALE GENOMIC DNA]</scope>
    <source>
        <strain evidence="2">HM-08</strain>
    </source>
</reference>
<sequence length="37" mass="3949">MITGQNPCQQNQALENSKLSYVIFIPVPKSVPATSGS</sequence>
<organism evidence="1 2">
    <name type="scientific">Heyndrickxia coagulans</name>
    <name type="common">Weizmannia coagulans</name>
    <dbReference type="NCBI Taxonomy" id="1398"/>
    <lineage>
        <taxon>Bacteria</taxon>
        <taxon>Bacillati</taxon>
        <taxon>Bacillota</taxon>
        <taxon>Bacilli</taxon>
        <taxon>Bacillales</taxon>
        <taxon>Bacillaceae</taxon>
        <taxon>Heyndrickxia</taxon>
    </lineage>
</organism>